<evidence type="ECO:0000256" key="1">
    <source>
        <dbReference type="SAM" id="MobiDB-lite"/>
    </source>
</evidence>
<accession>A0A195F7R0</accession>
<dbReference type="EMBL" id="KQ981744">
    <property type="protein sequence ID" value="KYN36222.1"/>
    <property type="molecule type" value="Genomic_DNA"/>
</dbReference>
<dbReference type="AlphaFoldDB" id="A0A195F7R0"/>
<dbReference type="Proteomes" id="UP000078541">
    <property type="component" value="Unassembled WGS sequence"/>
</dbReference>
<protein>
    <submittedName>
        <fullName evidence="2">Uncharacterized protein</fullName>
    </submittedName>
</protein>
<name>A0A195F7R0_9HYME</name>
<gene>
    <name evidence="2" type="ORF">ALC56_09182</name>
</gene>
<keyword evidence="3" id="KW-1185">Reference proteome</keyword>
<reference evidence="2 3" key="1">
    <citation type="submission" date="2016-03" db="EMBL/GenBank/DDBJ databases">
        <title>Trachymyrmex septentrionalis WGS genome.</title>
        <authorList>
            <person name="Nygaard S."/>
            <person name="Hu H."/>
            <person name="Boomsma J."/>
            <person name="Zhang G."/>
        </authorList>
    </citation>
    <scope>NUCLEOTIDE SEQUENCE [LARGE SCALE GENOMIC DNA]</scope>
    <source>
        <strain evidence="2">Tsep2-gDNA-1</strain>
        <tissue evidence="2">Whole body</tissue>
    </source>
</reference>
<feature type="region of interest" description="Disordered" evidence="1">
    <location>
        <begin position="107"/>
        <end position="127"/>
    </location>
</feature>
<proteinExistence type="predicted"/>
<feature type="compositionally biased region" description="Polar residues" evidence="1">
    <location>
        <begin position="113"/>
        <end position="127"/>
    </location>
</feature>
<organism evidence="2 3">
    <name type="scientific">Trachymyrmex septentrionalis</name>
    <dbReference type="NCBI Taxonomy" id="34720"/>
    <lineage>
        <taxon>Eukaryota</taxon>
        <taxon>Metazoa</taxon>
        <taxon>Ecdysozoa</taxon>
        <taxon>Arthropoda</taxon>
        <taxon>Hexapoda</taxon>
        <taxon>Insecta</taxon>
        <taxon>Pterygota</taxon>
        <taxon>Neoptera</taxon>
        <taxon>Endopterygota</taxon>
        <taxon>Hymenoptera</taxon>
        <taxon>Apocrita</taxon>
        <taxon>Aculeata</taxon>
        <taxon>Formicoidea</taxon>
        <taxon>Formicidae</taxon>
        <taxon>Myrmicinae</taxon>
        <taxon>Trachymyrmex</taxon>
    </lineage>
</organism>
<evidence type="ECO:0000313" key="3">
    <source>
        <dbReference type="Proteomes" id="UP000078541"/>
    </source>
</evidence>
<evidence type="ECO:0000313" key="2">
    <source>
        <dbReference type="EMBL" id="KYN36222.1"/>
    </source>
</evidence>
<sequence>MIGSGGVQEELPWLPILLYIANEASFSPDFVGVIEDTDLAVGGNHARKNGGVIKYGQKKGAVGTELGSTEVEMVEYGRARFLRQDRRFAKKDRPDGVRARRNLQLYRKKGATSAGQTASWPVNNVAK</sequence>